<dbReference type="EMBL" id="JAXIVS010000001">
    <property type="protein sequence ID" value="MDY7225360.1"/>
    <property type="molecule type" value="Genomic_DNA"/>
</dbReference>
<name>A0ABU5GW03_9BACT</name>
<dbReference type="InterPro" id="IPR036908">
    <property type="entry name" value="RlpA-like_sf"/>
</dbReference>
<keyword evidence="3" id="KW-0449">Lipoprotein</keyword>
<accession>A0ABU5GW03</accession>
<dbReference type="SUPFAM" id="SSF50685">
    <property type="entry name" value="Barwin-like endoglucanases"/>
    <property type="match status" value="1"/>
</dbReference>
<feature type="region of interest" description="Disordered" evidence="5">
    <location>
        <begin position="18"/>
        <end position="71"/>
    </location>
</feature>
<dbReference type="Proteomes" id="UP001291309">
    <property type="component" value="Unassembled WGS sequence"/>
</dbReference>
<evidence type="ECO:0000256" key="2">
    <source>
        <dbReference type="ARBA" id="ARBA00023316"/>
    </source>
</evidence>
<dbReference type="HAMAP" id="MF_02071">
    <property type="entry name" value="RlpA"/>
    <property type="match status" value="1"/>
</dbReference>
<proteinExistence type="inferred from homology"/>
<comment type="caution">
    <text evidence="7">The sequence shown here is derived from an EMBL/GenBank/DDBJ whole genome shotgun (WGS) entry which is preliminary data.</text>
</comment>
<dbReference type="Pfam" id="PF03330">
    <property type="entry name" value="DPBB_1"/>
    <property type="match status" value="1"/>
</dbReference>
<comment type="similarity">
    <text evidence="3 4">Belongs to the RlpA family.</text>
</comment>
<reference evidence="7 8" key="1">
    <citation type="submission" date="2023-12" db="EMBL/GenBank/DDBJ databases">
        <title>the genome sequence of Hyalangium sp. s54d21.</title>
        <authorList>
            <person name="Zhang X."/>
        </authorList>
    </citation>
    <scope>NUCLEOTIDE SEQUENCE [LARGE SCALE GENOMIC DNA]</scope>
    <source>
        <strain evidence="8">s54d21</strain>
    </source>
</reference>
<dbReference type="InterPro" id="IPR034718">
    <property type="entry name" value="RlpA"/>
</dbReference>
<evidence type="ECO:0000256" key="4">
    <source>
        <dbReference type="RuleBase" id="RU003495"/>
    </source>
</evidence>
<evidence type="ECO:0000313" key="8">
    <source>
        <dbReference type="Proteomes" id="UP001291309"/>
    </source>
</evidence>
<dbReference type="InterPro" id="IPR009009">
    <property type="entry name" value="RlpA-like_DPBB"/>
</dbReference>
<keyword evidence="8" id="KW-1185">Reference proteome</keyword>
<keyword evidence="1 3" id="KW-0456">Lyase</keyword>
<dbReference type="CDD" id="cd22268">
    <property type="entry name" value="DPBB_RlpA-like"/>
    <property type="match status" value="1"/>
</dbReference>
<dbReference type="NCBIfam" id="TIGR00413">
    <property type="entry name" value="rlpA"/>
    <property type="match status" value="1"/>
</dbReference>
<dbReference type="EC" id="4.2.2.-" evidence="3"/>
<keyword evidence="3" id="KW-0472">Membrane</keyword>
<dbReference type="InterPro" id="IPR012997">
    <property type="entry name" value="RplA"/>
</dbReference>
<gene>
    <name evidence="3" type="primary">rlpA</name>
    <name evidence="7" type="ORF">SYV04_03165</name>
</gene>
<evidence type="ECO:0000256" key="3">
    <source>
        <dbReference type="HAMAP-Rule" id="MF_02071"/>
    </source>
</evidence>
<dbReference type="PANTHER" id="PTHR34183:SF1">
    <property type="entry name" value="ENDOLYTIC PEPTIDOGLYCAN TRANSGLYCOSYLASE RLPA"/>
    <property type="match status" value="1"/>
</dbReference>
<sequence length="158" mass="17247">MRRLWVVVGLGVLAGCSSRASRPLPRERPGASNPSTGKPEPEPDSKTYLGEGLASYYGPGLHGRPTASGEKFDQEAMTAAHRKLRFGTCVRVVNMENGRSVQVRVNDRGPFKDERIIDVSLGAARKLDMVKKGLARVRLYRCEEPSSAFSPPRQALPG</sequence>
<keyword evidence="3" id="KW-1003">Cell membrane</keyword>
<feature type="domain" description="RlpA-like protein double-psi beta-barrel" evidence="6">
    <location>
        <begin position="52"/>
        <end position="138"/>
    </location>
</feature>
<keyword evidence="3" id="KW-0564">Palmitate</keyword>
<evidence type="ECO:0000256" key="1">
    <source>
        <dbReference type="ARBA" id="ARBA00023239"/>
    </source>
</evidence>
<dbReference type="PANTHER" id="PTHR34183">
    <property type="entry name" value="ENDOLYTIC PEPTIDOGLYCAN TRANSGLYCOSYLASE RLPA"/>
    <property type="match status" value="1"/>
</dbReference>
<comment type="function">
    <text evidence="3">Lytic transglycosylase with a strong preference for naked glycan strands that lack stem peptides.</text>
</comment>
<comment type="subcellular location">
    <subcellularLocation>
        <location evidence="3">Cell membrane</location>
        <topology evidence="3">Lipid-anchor</topology>
    </subcellularLocation>
</comment>
<keyword evidence="2 3" id="KW-0961">Cell wall biogenesis/degradation</keyword>
<dbReference type="PROSITE" id="PS51257">
    <property type="entry name" value="PROKAR_LIPOPROTEIN"/>
    <property type="match status" value="1"/>
</dbReference>
<protein>
    <recommendedName>
        <fullName evidence="3">Probable endolytic peptidoglycan transglycosylase RlpA</fullName>
        <ecNumber evidence="3">4.2.2.-</ecNumber>
    </recommendedName>
</protein>
<evidence type="ECO:0000313" key="7">
    <source>
        <dbReference type="EMBL" id="MDY7225360.1"/>
    </source>
</evidence>
<evidence type="ECO:0000256" key="5">
    <source>
        <dbReference type="SAM" id="MobiDB-lite"/>
    </source>
</evidence>
<organism evidence="7 8">
    <name type="scientific">Hyalangium rubrum</name>
    <dbReference type="NCBI Taxonomy" id="3103134"/>
    <lineage>
        <taxon>Bacteria</taxon>
        <taxon>Pseudomonadati</taxon>
        <taxon>Myxococcota</taxon>
        <taxon>Myxococcia</taxon>
        <taxon>Myxococcales</taxon>
        <taxon>Cystobacterineae</taxon>
        <taxon>Archangiaceae</taxon>
        <taxon>Hyalangium</taxon>
    </lineage>
</organism>
<dbReference type="Gene3D" id="2.40.40.10">
    <property type="entry name" value="RlpA-like domain"/>
    <property type="match status" value="1"/>
</dbReference>
<evidence type="ECO:0000259" key="6">
    <source>
        <dbReference type="Pfam" id="PF03330"/>
    </source>
</evidence>
<dbReference type="RefSeq" id="WP_321544071.1">
    <property type="nucleotide sequence ID" value="NZ_JAXIVS010000001.1"/>
</dbReference>